<gene>
    <name evidence="2" type="ORF">OH76DRAFT_472358</name>
</gene>
<dbReference type="Proteomes" id="UP000256964">
    <property type="component" value="Unassembled WGS sequence"/>
</dbReference>
<dbReference type="EMBL" id="KZ857400">
    <property type="protein sequence ID" value="RDX50349.1"/>
    <property type="molecule type" value="Genomic_DNA"/>
</dbReference>
<accession>A0A371DCS0</accession>
<evidence type="ECO:0000313" key="3">
    <source>
        <dbReference type="Proteomes" id="UP000256964"/>
    </source>
</evidence>
<reference evidence="2 3" key="1">
    <citation type="journal article" date="2018" name="Biotechnol. Biofuels">
        <title>Integrative visual omics of the white-rot fungus Polyporus brumalis exposes the biotechnological potential of its oxidative enzymes for delignifying raw plant biomass.</title>
        <authorList>
            <person name="Miyauchi S."/>
            <person name="Rancon A."/>
            <person name="Drula E."/>
            <person name="Hage H."/>
            <person name="Chaduli D."/>
            <person name="Favel A."/>
            <person name="Grisel S."/>
            <person name="Henrissat B."/>
            <person name="Herpoel-Gimbert I."/>
            <person name="Ruiz-Duenas F.J."/>
            <person name="Chevret D."/>
            <person name="Hainaut M."/>
            <person name="Lin J."/>
            <person name="Wang M."/>
            <person name="Pangilinan J."/>
            <person name="Lipzen A."/>
            <person name="Lesage-Meessen L."/>
            <person name="Navarro D."/>
            <person name="Riley R."/>
            <person name="Grigoriev I.V."/>
            <person name="Zhou S."/>
            <person name="Raouche S."/>
            <person name="Rosso M.N."/>
        </authorList>
    </citation>
    <scope>NUCLEOTIDE SEQUENCE [LARGE SCALE GENOMIC DNA]</scope>
    <source>
        <strain evidence="2 3">BRFM 1820</strain>
    </source>
</reference>
<feature type="compositionally biased region" description="Basic and acidic residues" evidence="1">
    <location>
        <begin position="15"/>
        <end position="41"/>
    </location>
</feature>
<sequence length="85" mass="9313">MCRGACKLQVESSPESEKTSERSRRPELRNRLNADSRRADPEDLLASDHPQGLKFNALRSTIPSLAAQIPRPSSLTLIGTAVLSL</sequence>
<evidence type="ECO:0000256" key="1">
    <source>
        <dbReference type="SAM" id="MobiDB-lite"/>
    </source>
</evidence>
<keyword evidence="3" id="KW-1185">Reference proteome</keyword>
<proteinExistence type="predicted"/>
<dbReference type="AlphaFoldDB" id="A0A371DCS0"/>
<organism evidence="2 3">
    <name type="scientific">Lentinus brumalis</name>
    <dbReference type="NCBI Taxonomy" id="2498619"/>
    <lineage>
        <taxon>Eukaryota</taxon>
        <taxon>Fungi</taxon>
        <taxon>Dikarya</taxon>
        <taxon>Basidiomycota</taxon>
        <taxon>Agaricomycotina</taxon>
        <taxon>Agaricomycetes</taxon>
        <taxon>Polyporales</taxon>
        <taxon>Polyporaceae</taxon>
        <taxon>Lentinus</taxon>
    </lineage>
</organism>
<protein>
    <submittedName>
        <fullName evidence="2">Uncharacterized protein</fullName>
    </submittedName>
</protein>
<feature type="region of interest" description="Disordered" evidence="1">
    <location>
        <begin position="1"/>
        <end position="48"/>
    </location>
</feature>
<name>A0A371DCS0_9APHY</name>
<evidence type="ECO:0000313" key="2">
    <source>
        <dbReference type="EMBL" id="RDX50349.1"/>
    </source>
</evidence>